<evidence type="ECO:0000256" key="6">
    <source>
        <dbReference type="ARBA" id="ARBA00023141"/>
    </source>
</evidence>
<dbReference type="HAMAP" id="MF_00211">
    <property type="entry name" value="TrpD"/>
    <property type="match status" value="1"/>
</dbReference>
<feature type="binding site" evidence="9">
    <location>
        <position position="97"/>
    </location>
    <ligand>
        <name>Mg(2+)</name>
        <dbReference type="ChEBI" id="CHEBI:18420"/>
        <label>1</label>
    </ligand>
</feature>
<evidence type="ECO:0000256" key="4">
    <source>
        <dbReference type="ARBA" id="ARBA00022679"/>
    </source>
</evidence>
<feature type="binding site" evidence="9">
    <location>
        <position position="85"/>
    </location>
    <ligand>
        <name>5-phospho-alpha-D-ribose 1-diphosphate</name>
        <dbReference type="ChEBI" id="CHEBI:58017"/>
    </ligand>
</feature>
<comment type="cofactor">
    <cofactor evidence="9">
        <name>Mg(2+)</name>
        <dbReference type="ChEBI" id="CHEBI:18420"/>
    </cofactor>
    <text evidence="9">Binds 2 magnesium ions per monomer.</text>
</comment>
<feature type="binding site" evidence="9">
    <location>
        <position position="171"/>
    </location>
    <ligand>
        <name>anthranilate</name>
        <dbReference type="ChEBI" id="CHEBI:16567"/>
        <label>2</label>
    </ligand>
</feature>
<keyword evidence="5 9" id="KW-0822">Tryptophan biosynthesis</keyword>
<comment type="similarity">
    <text evidence="9">Belongs to the anthranilate phosphoribosyltransferase family.</text>
</comment>
<dbReference type="PANTHER" id="PTHR43285:SF2">
    <property type="entry name" value="ANTHRANILATE PHOSPHORIBOSYLTRANSFERASE"/>
    <property type="match status" value="1"/>
</dbReference>
<accession>A0A5B1CHW9</accession>
<dbReference type="GO" id="GO:0004048">
    <property type="term" value="F:anthranilate phosphoribosyltransferase activity"/>
    <property type="evidence" value="ECO:0007669"/>
    <property type="project" value="UniProtKB-UniRule"/>
</dbReference>
<dbReference type="PANTHER" id="PTHR43285">
    <property type="entry name" value="ANTHRANILATE PHOSPHORIBOSYLTRANSFERASE"/>
    <property type="match status" value="1"/>
</dbReference>
<feature type="binding site" evidence="9">
    <location>
        <position position="93"/>
    </location>
    <ligand>
        <name>5-phospho-alpha-D-ribose 1-diphosphate</name>
        <dbReference type="ChEBI" id="CHEBI:58017"/>
    </ligand>
</feature>
<dbReference type="EC" id="2.4.2.18" evidence="9"/>
<dbReference type="InterPro" id="IPR017459">
    <property type="entry name" value="Glycosyl_Trfase_fam3_N_dom"/>
</dbReference>
<evidence type="ECO:0000259" key="10">
    <source>
        <dbReference type="Pfam" id="PF00591"/>
    </source>
</evidence>
<sequence>MNPANLFADATRTATAGTDLSTEQTSDLIDQMLRGQVSDDDIGSLLLALRQKGESVSELVGAATAMRRHMTKIQHRHDILLDTCGTGGSGSGTFNISTAVAMVAAACGVPVAKHGNRKATSLTGSADVLEELGVRIESDAQSVAQRLDKTGICFCFAAKLHPAMRHVVAVRRQLGVKTLFNLLGPLCNPAGATHQLLGTSSADAQIKVAAAIAQLGTTKSFVIHASDGQDEVSLEGTTRVIEVTDAGQVEHEFSADDFGLLPVGQEALAAADPVASAAIIRRLLDGEPGPCRDTVLAGTAMALWLVGTVSDLRSGVQMAADAIDQGKAKQTLEGLRAD</sequence>
<keyword evidence="3 9" id="KW-0328">Glycosyltransferase</keyword>
<dbReference type="EMBL" id="VRLW01000001">
    <property type="protein sequence ID" value="KAA1259170.1"/>
    <property type="molecule type" value="Genomic_DNA"/>
</dbReference>
<dbReference type="NCBIfam" id="TIGR01245">
    <property type="entry name" value="trpD"/>
    <property type="match status" value="1"/>
</dbReference>
<dbReference type="FunFam" id="3.40.1030.10:FF:000002">
    <property type="entry name" value="Anthranilate phosphoribosyltransferase"/>
    <property type="match status" value="1"/>
</dbReference>
<evidence type="ECO:0000259" key="11">
    <source>
        <dbReference type="Pfam" id="PF02885"/>
    </source>
</evidence>
<comment type="caution">
    <text evidence="12">The sequence shown here is derived from an EMBL/GenBank/DDBJ whole genome shotgun (WGS) entry which is preliminary data.</text>
</comment>
<comment type="function">
    <text evidence="9">Catalyzes the transfer of the phosphoribosyl group of 5-phosphorylribose-1-pyrophosphate (PRPP) to anthranilate to yield N-(5'-phosphoribosyl)-anthranilate (PRA).</text>
</comment>
<evidence type="ECO:0000256" key="8">
    <source>
        <dbReference type="ARBA" id="ARBA00061188"/>
    </source>
</evidence>
<feature type="binding site" evidence="9">
    <location>
        <position position="116"/>
    </location>
    <ligand>
        <name>anthranilate</name>
        <dbReference type="ChEBI" id="CHEBI:16567"/>
        <label>1</label>
    </ligand>
</feature>
<keyword evidence="2 9" id="KW-0028">Amino-acid biosynthesis</keyword>
<gene>
    <name evidence="9 12" type="primary">trpD</name>
    <name evidence="12" type="ORF">LF1_16990</name>
</gene>
<dbReference type="GO" id="GO:0000287">
    <property type="term" value="F:magnesium ion binding"/>
    <property type="evidence" value="ECO:0007669"/>
    <property type="project" value="UniProtKB-UniRule"/>
</dbReference>
<dbReference type="GO" id="GO:0005829">
    <property type="term" value="C:cytosol"/>
    <property type="evidence" value="ECO:0007669"/>
    <property type="project" value="TreeGrafter"/>
</dbReference>
<comment type="similarity">
    <text evidence="8">In the C-terminal section; belongs to the anthranilate phosphoribosyltransferase family.</text>
</comment>
<dbReference type="Pfam" id="PF00591">
    <property type="entry name" value="Glycos_transf_3"/>
    <property type="match status" value="1"/>
</dbReference>
<organism evidence="12 13">
    <name type="scientific">Rubripirellula obstinata</name>
    <dbReference type="NCBI Taxonomy" id="406547"/>
    <lineage>
        <taxon>Bacteria</taxon>
        <taxon>Pseudomonadati</taxon>
        <taxon>Planctomycetota</taxon>
        <taxon>Planctomycetia</taxon>
        <taxon>Pirellulales</taxon>
        <taxon>Pirellulaceae</taxon>
        <taxon>Rubripirellula</taxon>
    </lineage>
</organism>
<feature type="binding site" evidence="9">
    <location>
        <position position="230"/>
    </location>
    <ligand>
        <name>Mg(2+)</name>
        <dbReference type="ChEBI" id="CHEBI:18420"/>
        <label>2</label>
    </ligand>
</feature>
<dbReference type="Proteomes" id="UP000322699">
    <property type="component" value="Unassembled WGS sequence"/>
</dbReference>
<feature type="binding site" evidence="9">
    <location>
        <begin position="95"/>
        <end position="98"/>
    </location>
    <ligand>
        <name>5-phospho-alpha-D-ribose 1-diphosphate</name>
        <dbReference type="ChEBI" id="CHEBI:58017"/>
    </ligand>
</feature>
<evidence type="ECO:0000256" key="5">
    <source>
        <dbReference type="ARBA" id="ARBA00022822"/>
    </source>
</evidence>
<comment type="pathway">
    <text evidence="1 9">Amino-acid biosynthesis; L-tryptophan biosynthesis; L-tryptophan from chorismate: step 2/5.</text>
</comment>
<dbReference type="InterPro" id="IPR000312">
    <property type="entry name" value="Glycosyl_Trfase_fam3"/>
</dbReference>
<protein>
    <recommendedName>
        <fullName evidence="9">Anthranilate phosphoribosyltransferase</fullName>
        <ecNumber evidence="9">2.4.2.18</ecNumber>
    </recommendedName>
</protein>
<feature type="binding site" evidence="9">
    <location>
        <position position="85"/>
    </location>
    <ligand>
        <name>anthranilate</name>
        <dbReference type="ChEBI" id="CHEBI:16567"/>
        <label>1</label>
    </ligand>
</feature>
<evidence type="ECO:0000313" key="13">
    <source>
        <dbReference type="Proteomes" id="UP000322699"/>
    </source>
</evidence>
<dbReference type="SUPFAM" id="SSF47648">
    <property type="entry name" value="Nucleoside phosphorylase/phosphoribosyltransferase N-terminal domain"/>
    <property type="match status" value="1"/>
</dbReference>
<dbReference type="RefSeq" id="WP_068263043.1">
    <property type="nucleotide sequence ID" value="NZ_LWSK01000042.1"/>
</dbReference>
<evidence type="ECO:0000256" key="1">
    <source>
        <dbReference type="ARBA" id="ARBA00004907"/>
    </source>
</evidence>
<dbReference type="Pfam" id="PF02885">
    <property type="entry name" value="Glycos_trans_3N"/>
    <property type="match status" value="1"/>
</dbReference>
<feature type="binding site" evidence="9">
    <location>
        <begin position="88"/>
        <end position="89"/>
    </location>
    <ligand>
        <name>5-phospho-alpha-D-ribose 1-diphosphate</name>
        <dbReference type="ChEBI" id="CHEBI:58017"/>
    </ligand>
</feature>
<evidence type="ECO:0000256" key="7">
    <source>
        <dbReference type="ARBA" id="ARBA00052328"/>
    </source>
</evidence>
<keyword evidence="4 9" id="KW-0808">Transferase</keyword>
<dbReference type="InterPro" id="IPR005940">
    <property type="entry name" value="Anthranilate_Pribosyl_Tfrase"/>
</dbReference>
<keyword evidence="9" id="KW-0479">Metal-binding</keyword>
<feature type="binding site" evidence="9">
    <location>
        <position position="231"/>
    </location>
    <ligand>
        <name>Mg(2+)</name>
        <dbReference type="ChEBI" id="CHEBI:18420"/>
        <label>2</label>
    </ligand>
</feature>
<feature type="binding site" evidence="9">
    <location>
        <position position="231"/>
    </location>
    <ligand>
        <name>Mg(2+)</name>
        <dbReference type="ChEBI" id="CHEBI:18420"/>
        <label>1</label>
    </ligand>
</feature>
<name>A0A5B1CHW9_9BACT</name>
<feature type="domain" description="Glycosyl transferase family 3" evidence="10">
    <location>
        <begin position="79"/>
        <end position="328"/>
    </location>
</feature>
<comment type="catalytic activity">
    <reaction evidence="7 9">
        <text>N-(5-phospho-beta-D-ribosyl)anthranilate + diphosphate = 5-phospho-alpha-D-ribose 1-diphosphate + anthranilate</text>
        <dbReference type="Rhea" id="RHEA:11768"/>
        <dbReference type="ChEBI" id="CHEBI:16567"/>
        <dbReference type="ChEBI" id="CHEBI:18277"/>
        <dbReference type="ChEBI" id="CHEBI:33019"/>
        <dbReference type="ChEBI" id="CHEBI:58017"/>
        <dbReference type="EC" id="2.4.2.18"/>
    </reaction>
</comment>
<dbReference type="Gene3D" id="3.40.1030.10">
    <property type="entry name" value="Nucleoside phosphorylase/phosphoribosyltransferase catalytic domain"/>
    <property type="match status" value="1"/>
</dbReference>
<dbReference type="OrthoDB" id="9806430at2"/>
<dbReference type="UniPathway" id="UPA00035">
    <property type="reaction ID" value="UER00041"/>
</dbReference>
<dbReference type="AlphaFoldDB" id="A0A5B1CHW9"/>
<proteinExistence type="inferred from homology"/>
<evidence type="ECO:0000256" key="2">
    <source>
        <dbReference type="ARBA" id="ARBA00022605"/>
    </source>
</evidence>
<evidence type="ECO:0000313" key="12">
    <source>
        <dbReference type="EMBL" id="KAA1259170.1"/>
    </source>
</evidence>
<dbReference type="InterPro" id="IPR036320">
    <property type="entry name" value="Glycosyl_Trfase_fam3_N_dom_sf"/>
</dbReference>
<dbReference type="GO" id="GO:0000162">
    <property type="term" value="P:L-tryptophan biosynthetic process"/>
    <property type="evidence" value="ECO:0007669"/>
    <property type="project" value="UniProtKB-UniRule"/>
</dbReference>
<keyword evidence="9" id="KW-0460">Magnesium</keyword>
<comment type="caution">
    <text evidence="9">Lacks conserved residue(s) required for the propagation of feature annotation.</text>
</comment>
<comment type="subunit">
    <text evidence="9">Homodimer.</text>
</comment>
<dbReference type="InterPro" id="IPR035902">
    <property type="entry name" value="Nuc_phospho_transferase"/>
</dbReference>
<feature type="domain" description="Glycosyl transferase family 3 N-terminal" evidence="11">
    <location>
        <begin position="10"/>
        <end position="70"/>
    </location>
</feature>
<keyword evidence="6 9" id="KW-0057">Aromatic amino acid biosynthesis</keyword>
<evidence type="ECO:0000256" key="3">
    <source>
        <dbReference type="ARBA" id="ARBA00022676"/>
    </source>
</evidence>
<feature type="binding site" evidence="9">
    <location>
        <begin position="113"/>
        <end position="121"/>
    </location>
    <ligand>
        <name>5-phospho-alpha-D-ribose 1-diphosphate</name>
        <dbReference type="ChEBI" id="CHEBI:58017"/>
    </ligand>
</feature>
<evidence type="ECO:0000256" key="9">
    <source>
        <dbReference type="HAMAP-Rule" id="MF_00211"/>
    </source>
</evidence>
<dbReference type="SUPFAM" id="SSF52418">
    <property type="entry name" value="Nucleoside phosphorylase/phosphoribosyltransferase catalytic domain"/>
    <property type="match status" value="1"/>
</dbReference>
<reference evidence="12 13" key="1">
    <citation type="submission" date="2019-08" db="EMBL/GenBank/DDBJ databases">
        <title>Deep-cultivation of Planctomycetes and their phenomic and genomic characterization uncovers novel biology.</title>
        <authorList>
            <person name="Wiegand S."/>
            <person name="Jogler M."/>
            <person name="Boedeker C."/>
            <person name="Pinto D."/>
            <person name="Vollmers J."/>
            <person name="Rivas-Marin E."/>
            <person name="Kohn T."/>
            <person name="Peeters S.H."/>
            <person name="Heuer A."/>
            <person name="Rast P."/>
            <person name="Oberbeckmann S."/>
            <person name="Bunk B."/>
            <person name="Jeske O."/>
            <person name="Meyerdierks A."/>
            <person name="Storesund J.E."/>
            <person name="Kallscheuer N."/>
            <person name="Luecker S."/>
            <person name="Lage O.M."/>
            <person name="Pohl T."/>
            <person name="Merkel B.J."/>
            <person name="Hornburger P."/>
            <person name="Mueller R.-W."/>
            <person name="Bruemmer F."/>
            <person name="Labrenz M."/>
            <person name="Spormann A.M."/>
            <person name="Op Den Camp H."/>
            <person name="Overmann J."/>
            <person name="Amann R."/>
            <person name="Jetten M.S.M."/>
            <person name="Mascher T."/>
            <person name="Medema M.H."/>
            <person name="Devos D.P."/>
            <person name="Kaster A.-K."/>
            <person name="Ovreas L."/>
            <person name="Rohde M."/>
            <person name="Galperin M.Y."/>
            <person name="Jogler C."/>
        </authorList>
    </citation>
    <scope>NUCLEOTIDE SEQUENCE [LARGE SCALE GENOMIC DNA]</scope>
    <source>
        <strain evidence="12 13">LF1</strain>
    </source>
</reference>
<keyword evidence="13" id="KW-1185">Reference proteome</keyword>
<feature type="binding site" evidence="9">
    <location>
        <position position="125"/>
    </location>
    <ligand>
        <name>5-phospho-alpha-D-ribose 1-diphosphate</name>
        <dbReference type="ChEBI" id="CHEBI:58017"/>
    </ligand>
</feature>
<dbReference type="Gene3D" id="1.20.970.10">
    <property type="entry name" value="Transferase, Pyrimidine Nucleoside Phosphorylase, Chain C"/>
    <property type="match status" value="1"/>
</dbReference>